<name>A0A5T0PSA6_CAMJU</name>
<evidence type="ECO:0000313" key="1">
    <source>
        <dbReference type="EMBL" id="EAL2368198.1"/>
    </source>
</evidence>
<dbReference type="EMBL" id="AACMNR010000025">
    <property type="protein sequence ID" value="EAL2368198.1"/>
    <property type="molecule type" value="Genomic_DNA"/>
</dbReference>
<accession>A0A5T0PSA6</accession>
<reference evidence="1" key="1">
    <citation type="submission" date="2019-05" db="EMBL/GenBank/DDBJ databases">
        <authorList>
            <consortium name="PulseNet: The National Subtyping Network for Foodborne Disease Surveillance"/>
            <person name="Tarr C.L."/>
            <person name="Trees E."/>
            <person name="Katz L.S."/>
            <person name="Carleton-Romer H.A."/>
            <person name="Stroika S."/>
            <person name="Kucerova Z."/>
            <person name="Roache K.F."/>
            <person name="Sabol A.L."/>
            <person name="Besser J."/>
            <person name="Gerner-Smidt P."/>
        </authorList>
    </citation>
    <scope>NUCLEOTIDE SEQUENCE</scope>
    <source>
        <strain evidence="1">PNUSAC009286</strain>
    </source>
</reference>
<sequence>MTNFVSIINKFFTLYDCFIQLDLKMSLVYGRQYSHYKEMFLFYVTVLMNDYIDETDKEKKYVELRYKIVKFILENSKKHNISRQHSSTIAFNKKLNNVLQNNNEVYLDEFLKSIQFFLQFRQKIQKDGRKIIAKENISRRMFYYFDFKEKDVMDKIIDNIDFNHIGNIPKQALIEFNNFMSHVCTAYSLSDKDENTDIFLKNIERAINHIKRGTLDCYKIIIKDYFILENSTLPIGLIGLKNQLFNLRINEYKNLGNNSINILEQFKKIVQEIMKTPYLNS</sequence>
<protein>
    <submittedName>
        <fullName evidence="1">Uncharacterized protein</fullName>
    </submittedName>
</protein>
<gene>
    <name evidence="1" type="ORF">FDR90_08285</name>
</gene>
<dbReference type="AlphaFoldDB" id="A0A5T0PSA6"/>
<comment type="caution">
    <text evidence="1">The sequence shown here is derived from an EMBL/GenBank/DDBJ whole genome shotgun (WGS) entry which is preliminary data.</text>
</comment>
<proteinExistence type="predicted"/>
<organism evidence="1">
    <name type="scientific">Campylobacter jejuni</name>
    <dbReference type="NCBI Taxonomy" id="197"/>
    <lineage>
        <taxon>Bacteria</taxon>
        <taxon>Pseudomonadati</taxon>
        <taxon>Campylobacterota</taxon>
        <taxon>Epsilonproteobacteria</taxon>
        <taxon>Campylobacterales</taxon>
        <taxon>Campylobacteraceae</taxon>
        <taxon>Campylobacter</taxon>
    </lineage>
</organism>